<keyword evidence="7" id="KW-1185">Reference proteome</keyword>
<name>A0A269XXS1_9PROT</name>
<comment type="caution">
    <text evidence="6">The sequence shown here is derived from an EMBL/GenBank/DDBJ whole genome shotgun (WGS) entry which is preliminary data.</text>
</comment>
<dbReference type="Gene3D" id="1.10.10.10">
    <property type="entry name" value="Winged helix-like DNA-binding domain superfamily/Winged helix DNA-binding domain"/>
    <property type="match status" value="1"/>
</dbReference>
<evidence type="ECO:0000313" key="7">
    <source>
        <dbReference type="Proteomes" id="UP000216151"/>
    </source>
</evidence>
<dbReference type="GO" id="GO:0016987">
    <property type="term" value="F:sigma factor activity"/>
    <property type="evidence" value="ECO:0007669"/>
    <property type="project" value="UniProtKB-KW"/>
</dbReference>
<dbReference type="InterPro" id="IPR014284">
    <property type="entry name" value="RNA_pol_sigma-70_dom"/>
</dbReference>
<dbReference type="InterPro" id="IPR039425">
    <property type="entry name" value="RNA_pol_sigma-70-like"/>
</dbReference>
<dbReference type="NCBIfam" id="TIGR02937">
    <property type="entry name" value="sigma70-ECF"/>
    <property type="match status" value="1"/>
</dbReference>
<evidence type="ECO:0000256" key="3">
    <source>
        <dbReference type="ARBA" id="ARBA00023082"/>
    </source>
</evidence>
<dbReference type="InterPro" id="IPR013249">
    <property type="entry name" value="RNA_pol_sigma70_r4_t2"/>
</dbReference>
<reference evidence="6 7" key="1">
    <citation type="submission" date="2017-04" db="EMBL/GenBank/DDBJ databases">
        <title>Kefir bacterial isolates.</title>
        <authorList>
            <person name="Kim Y."/>
            <person name="Blasche S."/>
            <person name="Patil K.R."/>
        </authorList>
    </citation>
    <scope>NUCLEOTIDE SEQUENCE [LARGE SCALE GENOMIC DNA]</scope>
    <source>
        <strain evidence="6 7">KR</strain>
    </source>
</reference>
<keyword evidence="4" id="KW-0804">Transcription</keyword>
<dbReference type="OrthoDB" id="9794372at2"/>
<evidence type="ECO:0000256" key="2">
    <source>
        <dbReference type="ARBA" id="ARBA00023015"/>
    </source>
</evidence>
<dbReference type="PANTHER" id="PTHR43133">
    <property type="entry name" value="RNA POLYMERASE ECF-TYPE SIGMA FACTO"/>
    <property type="match status" value="1"/>
</dbReference>
<proteinExistence type="inferred from homology"/>
<evidence type="ECO:0000259" key="5">
    <source>
        <dbReference type="Pfam" id="PF08281"/>
    </source>
</evidence>
<dbReference type="GO" id="GO:0006352">
    <property type="term" value="P:DNA-templated transcription initiation"/>
    <property type="evidence" value="ECO:0007669"/>
    <property type="project" value="InterPro"/>
</dbReference>
<dbReference type="SUPFAM" id="SSF88659">
    <property type="entry name" value="Sigma3 and sigma4 domains of RNA polymerase sigma factors"/>
    <property type="match status" value="1"/>
</dbReference>
<protein>
    <recommendedName>
        <fullName evidence="5">RNA polymerase sigma factor 70 region 4 type 2 domain-containing protein</fullName>
    </recommendedName>
</protein>
<dbReference type="AlphaFoldDB" id="A0A269XXS1"/>
<dbReference type="SUPFAM" id="SSF88946">
    <property type="entry name" value="Sigma2 domain of RNA polymerase sigma factors"/>
    <property type="match status" value="1"/>
</dbReference>
<dbReference type="InterPro" id="IPR036388">
    <property type="entry name" value="WH-like_DNA-bd_sf"/>
</dbReference>
<comment type="similarity">
    <text evidence="1">Belongs to the sigma-70 factor family. ECF subfamily.</text>
</comment>
<keyword evidence="3" id="KW-0731">Sigma factor</keyword>
<evidence type="ECO:0000256" key="1">
    <source>
        <dbReference type="ARBA" id="ARBA00010641"/>
    </source>
</evidence>
<dbReference type="Gene3D" id="1.10.1740.10">
    <property type="match status" value="1"/>
</dbReference>
<dbReference type="InterPro" id="IPR013324">
    <property type="entry name" value="RNA_pol_sigma_r3/r4-like"/>
</dbReference>
<evidence type="ECO:0000256" key="4">
    <source>
        <dbReference type="ARBA" id="ARBA00023163"/>
    </source>
</evidence>
<feature type="domain" description="RNA polymerase sigma factor 70 region 4 type 2" evidence="5">
    <location>
        <begin position="201"/>
        <end position="250"/>
    </location>
</feature>
<dbReference type="Proteomes" id="UP000216151">
    <property type="component" value="Unassembled WGS sequence"/>
</dbReference>
<dbReference type="GO" id="GO:0003677">
    <property type="term" value="F:DNA binding"/>
    <property type="evidence" value="ECO:0007669"/>
    <property type="project" value="InterPro"/>
</dbReference>
<dbReference type="PANTHER" id="PTHR43133:SF63">
    <property type="entry name" value="RNA POLYMERASE SIGMA FACTOR FECI-RELATED"/>
    <property type="match status" value="1"/>
</dbReference>
<sequence length="280" mass="31526">MAAALLSPAPLRPIDAQKKPFALDSPTDSADAPVHKPVDNVYSWCEYRASTMQARHPIGRPLSCKCHTAQGMRLLHACQSTTPAGQRVRLLHTTDECSIWLATHILPHEGHIRAGLRRYANIEADDIIHEAYVVMAQAQWSSITNPRAYFVSVCRNLVMQHYRRARVVPVTSLALIQADTLADTAPSAEQVVSARQEMRFLEKAIAKLPARCRDIFVLRRARGLTQKECAAQLSVSENIVEKQLARALVFLSREYAQSEREMTVEVEQRPRLVHSRKHQP</sequence>
<organism evidence="6 7">
    <name type="scientific">Acetobacter fabarum</name>
    <dbReference type="NCBI Taxonomy" id="483199"/>
    <lineage>
        <taxon>Bacteria</taxon>
        <taxon>Pseudomonadati</taxon>
        <taxon>Pseudomonadota</taxon>
        <taxon>Alphaproteobacteria</taxon>
        <taxon>Acetobacterales</taxon>
        <taxon>Acetobacteraceae</taxon>
        <taxon>Acetobacter</taxon>
    </lineage>
</organism>
<dbReference type="CDD" id="cd06171">
    <property type="entry name" value="Sigma70_r4"/>
    <property type="match status" value="1"/>
</dbReference>
<keyword evidence="2" id="KW-0805">Transcription regulation</keyword>
<dbReference type="Pfam" id="PF08281">
    <property type="entry name" value="Sigma70_r4_2"/>
    <property type="match status" value="1"/>
</dbReference>
<accession>A0A269XXS1</accession>
<gene>
    <name evidence="6" type="ORF">B8X00_07950</name>
</gene>
<dbReference type="InterPro" id="IPR013325">
    <property type="entry name" value="RNA_pol_sigma_r2"/>
</dbReference>
<dbReference type="EMBL" id="NCXK01000008">
    <property type="protein sequence ID" value="PAK78078.1"/>
    <property type="molecule type" value="Genomic_DNA"/>
</dbReference>
<evidence type="ECO:0000313" key="6">
    <source>
        <dbReference type="EMBL" id="PAK78078.1"/>
    </source>
</evidence>